<proteinExistence type="inferred from homology"/>
<dbReference type="Pfam" id="PF00171">
    <property type="entry name" value="Aldedh"/>
    <property type="match status" value="1"/>
</dbReference>
<dbReference type="Proteomes" id="UP001652623">
    <property type="component" value="Chromosome 2"/>
</dbReference>
<dbReference type="InterPro" id="IPR016163">
    <property type="entry name" value="Ald_DH_C"/>
</dbReference>
<dbReference type="Gene3D" id="3.40.605.10">
    <property type="entry name" value="Aldehyde Dehydrogenase, Chain A, domain 1"/>
    <property type="match status" value="1"/>
</dbReference>
<reference evidence="7" key="2">
    <citation type="submission" date="2025-08" db="UniProtKB">
        <authorList>
            <consortium name="RefSeq"/>
        </authorList>
    </citation>
    <scope>IDENTIFICATION</scope>
    <source>
        <tissue evidence="7">Seedling</tissue>
    </source>
</reference>
<dbReference type="PANTHER" id="PTHR11699">
    <property type="entry name" value="ALDEHYDE DEHYDROGENASE-RELATED"/>
    <property type="match status" value="1"/>
</dbReference>
<sequence length="541" mass="58893">MAARRISSLLSRAVYASSSIGPASLLLSRGRGSVRGNGIKKFSTAAATEELIIPPVQISYTKHLINGQFVDAASGKTFPAHDPRSGEVIAHVAEGDAEDINRAVSAARKAFDEGPWPKMSPYERSRILLRFADLVEKHSDELAALETWNNGKPYEQAAKSELPLFVRLFHYYAGWADKIHGLTVPADGDHHVQTLHEPIGVAGQIIPWNFPLIMFAWKVGPALACGNTIVLKTAEQTPLTALYVAKLFHEAGLPPGVLNVVSGYGPTAGAALASHMDVDKLAFTGSTDTGKIVLELAARSNLKPVTLELGGKSPFIVCEDGDIDKAVELAHFALFFNQGQCCCAGSRTFVHERVYDEFLEKSKKRALRRVVGDPFKKGVEQGPQIDEEQFQKVLRYIRSGIDSNATLECGGGRLGNKGYFVEPTVFSDVKDDMLIAQDEIFGPVQSILKFKDIDEVIKRANATRYGLAAGVFTKNINTANTLTRALRAGTVWVNCFDVFDAAIPFGGYKMSGIGREKGIYSLNNYLQVKAVVTPLKNPAWL</sequence>
<comment type="similarity">
    <text evidence="1 4">Belongs to the aldehyde dehydrogenase family.</text>
</comment>
<feature type="active site" evidence="3">
    <location>
        <position position="308"/>
    </location>
</feature>
<dbReference type="PROSITE" id="PS00070">
    <property type="entry name" value="ALDEHYDE_DEHYDR_CYS"/>
    <property type="match status" value="1"/>
</dbReference>
<dbReference type="InParanoid" id="A0A6P3YWF9"/>
<dbReference type="GO" id="GO:0005759">
    <property type="term" value="C:mitochondrial matrix"/>
    <property type="evidence" value="ECO:0007669"/>
    <property type="project" value="UniProtKB-SubCell"/>
</dbReference>
<gene>
    <name evidence="7" type="primary">LOC107405734</name>
</gene>
<evidence type="ECO:0000256" key="4">
    <source>
        <dbReference type="RuleBase" id="RU003345"/>
    </source>
</evidence>
<dbReference type="GO" id="GO:0019752">
    <property type="term" value="P:carboxylic acid metabolic process"/>
    <property type="evidence" value="ECO:0007669"/>
    <property type="project" value="UniProtKB-ARBA"/>
</dbReference>
<evidence type="ECO:0000259" key="5">
    <source>
        <dbReference type="Pfam" id="PF00171"/>
    </source>
</evidence>
<evidence type="ECO:0000256" key="1">
    <source>
        <dbReference type="ARBA" id="ARBA00009986"/>
    </source>
</evidence>
<accession>A0A6P3YWF9</accession>
<keyword evidence="6" id="KW-1185">Reference proteome</keyword>
<feature type="domain" description="Aldehyde dehydrogenase" evidence="5">
    <location>
        <begin position="69"/>
        <end position="531"/>
    </location>
</feature>
<dbReference type="Gene3D" id="3.40.309.10">
    <property type="entry name" value="Aldehyde Dehydrogenase, Chain A, domain 2"/>
    <property type="match status" value="1"/>
</dbReference>
<dbReference type="InterPro" id="IPR015590">
    <property type="entry name" value="Aldehyde_DH_dom"/>
</dbReference>
<dbReference type="CDD" id="cd07142">
    <property type="entry name" value="ALDH_F2BC"/>
    <property type="match status" value="1"/>
</dbReference>
<dbReference type="FunCoup" id="A0A6P3YWF9">
    <property type="interactions" value="2133"/>
</dbReference>
<dbReference type="InterPro" id="IPR016160">
    <property type="entry name" value="Ald_DH_CS_CYS"/>
</dbReference>
<evidence type="ECO:0000256" key="2">
    <source>
        <dbReference type="ARBA" id="ARBA00023002"/>
    </source>
</evidence>
<evidence type="ECO:0000313" key="6">
    <source>
        <dbReference type="Proteomes" id="UP001652623"/>
    </source>
</evidence>
<dbReference type="InterPro" id="IPR016162">
    <property type="entry name" value="Ald_DH_N"/>
</dbReference>
<evidence type="ECO:0000256" key="3">
    <source>
        <dbReference type="PROSITE-ProRule" id="PRU10007"/>
    </source>
</evidence>
<dbReference type="GeneID" id="107405734"/>
<name>A0A6P3YWF9_ZIZJJ</name>
<dbReference type="InterPro" id="IPR029510">
    <property type="entry name" value="Ald_DH_CS_GLU"/>
</dbReference>
<dbReference type="PROSITE" id="PS00687">
    <property type="entry name" value="ALDEHYDE_DEHYDR_GLU"/>
    <property type="match status" value="1"/>
</dbReference>
<protein>
    <submittedName>
        <fullName evidence="7">Aldehyde dehydrogenase family 2 member B4, mitochondrial isoform X1</fullName>
    </submittedName>
</protein>
<evidence type="ECO:0000313" key="7">
    <source>
        <dbReference type="RefSeq" id="XP_015868310.2"/>
    </source>
</evidence>
<organism evidence="6 7">
    <name type="scientific">Ziziphus jujuba</name>
    <name type="common">Chinese jujube</name>
    <name type="synonym">Ziziphus sativa</name>
    <dbReference type="NCBI Taxonomy" id="326968"/>
    <lineage>
        <taxon>Eukaryota</taxon>
        <taxon>Viridiplantae</taxon>
        <taxon>Streptophyta</taxon>
        <taxon>Embryophyta</taxon>
        <taxon>Tracheophyta</taxon>
        <taxon>Spermatophyta</taxon>
        <taxon>Magnoliopsida</taxon>
        <taxon>eudicotyledons</taxon>
        <taxon>Gunneridae</taxon>
        <taxon>Pentapetalae</taxon>
        <taxon>rosids</taxon>
        <taxon>fabids</taxon>
        <taxon>Rosales</taxon>
        <taxon>Rhamnaceae</taxon>
        <taxon>Paliureae</taxon>
        <taxon>Ziziphus</taxon>
    </lineage>
</organism>
<dbReference type="RefSeq" id="XP_015868310.2">
    <property type="nucleotide sequence ID" value="XM_016012824.4"/>
</dbReference>
<reference evidence="6" key="1">
    <citation type="submission" date="2025-05" db="UniProtKB">
        <authorList>
            <consortium name="RefSeq"/>
        </authorList>
    </citation>
    <scope>NUCLEOTIDE SEQUENCE [LARGE SCALE GENOMIC DNA]</scope>
</reference>
<dbReference type="InterPro" id="IPR016161">
    <property type="entry name" value="Ald_DH/histidinol_DH"/>
</dbReference>
<keyword evidence="2 4" id="KW-0560">Oxidoreductase</keyword>
<dbReference type="SUPFAM" id="SSF53720">
    <property type="entry name" value="ALDH-like"/>
    <property type="match status" value="1"/>
</dbReference>
<dbReference type="GO" id="GO:0004029">
    <property type="term" value="F:aldehyde dehydrogenase (NAD+) activity"/>
    <property type="evidence" value="ECO:0007669"/>
    <property type="project" value="UniProtKB-EC"/>
</dbReference>
<dbReference type="AlphaFoldDB" id="A0A6P3YWF9"/>
<dbReference type="KEGG" id="zju:107405734"/>